<dbReference type="Proteomes" id="UP000233458">
    <property type="component" value="Chromosome"/>
</dbReference>
<reference evidence="1 2" key="1">
    <citation type="submission" date="2017-10" db="EMBL/GenBank/DDBJ databases">
        <title>Biodiversity and function of Thalassospira species in the particle-attached aromatic-hydrocarbon-degrading consortia from the surface seawater of the China South Sea.</title>
        <authorList>
            <person name="Dong C."/>
            <person name="Liu R."/>
            <person name="Shao Z."/>
        </authorList>
    </citation>
    <scope>NUCLEOTIDE SEQUENCE [LARGE SCALE GENOMIC DNA]</scope>
    <source>
        <strain evidence="1 2">CSC3H3</strain>
    </source>
</reference>
<evidence type="ECO:0000313" key="1">
    <source>
        <dbReference type="EMBL" id="AUG53936.1"/>
    </source>
</evidence>
<evidence type="ECO:0000313" key="2">
    <source>
        <dbReference type="Proteomes" id="UP000233458"/>
    </source>
</evidence>
<sequence>MIRSGSFLLNPISWLRKPDMPYVSATDLGNRIGADQLTRLADRDGDGVADTGVIEAAIAEADGVIDGYLTGRYELPLSNPPALLTSIACDLILYALHPWGAPEEVRNRRNDAIKMLQSIADGKVVLDGRIPSDDEPQWGDALPVMTDPRRMGF</sequence>
<dbReference type="EMBL" id="CP024199">
    <property type="protein sequence ID" value="AUG53936.1"/>
    <property type="molecule type" value="Genomic_DNA"/>
</dbReference>
<keyword evidence="2" id="KW-1185">Reference proteome</keyword>
<proteinExistence type="predicted"/>
<gene>
    <name evidence="1" type="ORF">CSC3H3_15330</name>
</gene>
<dbReference type="InterPro" id="IPR009752">
    <property type="entry name" value="Phage_Mu_GpJ"/>
</dbReference>
<protein>
    <recommendedName>
        <fullName evidence="3">DUF1320 domain-containing protein</fullName>
    </recommendedName>
</protein>
<dbReference type="Pfam" id="PF07030">
    <property type="entry name" value="Phage_Mu_Gp36"/>
    <property type="match status" value="1"/>
</dbReference>
<organism evidence="1 2">
    <name type="scientific">Thalassospira marina</name>
    <dbReference type="NCBI Taxonomy" id="2048283"/>
    <lineage>
        <taxon>Bacteria</taxon>
        <taxon>Pseudomonadati</taxon>
        <taxon>Pseudomonadota</taxon>
        <taxon>Alphaproteobacteria</taxon>
        <taxon>Rhodospirillales</taxon>
        <taxon>Thalassospiraceae</taxon>
        <taxon>Thalassospira</taxon>
    </lineage>
</organism>
<evidence type="ECO:0008006" key="3">
    <source>
        <dbReference type="Google" id="ProtNLM"/>
    </source>
</evidence>
<name>A0ABM6QBN8_9PROT</name>
<accession>A0ABM6QBN8</accession>